<dbReference type="EMBL" id="VYQE01000001">
    <property type="protein sequence ID" value="KAA9010295.1"/>
    <property type="molecule type" value="Genomic_DNA"/>
</dbReference>
<evidence type="ECO:0000313" key="3">
    <source>
        <dbReference type="Proteomes" id="UP000326554"/>
    </source>
</evidence>
<dbReference type="Pfam" id="PF06568">
    <property type="entry name" value="YjiS-like"/>
    <property type="match status" value="1"/>
</dbReference>
<dbReference type="AlphaFoldDB" id="A0A5J5GQF4"/>
<organism evidence="2 3">
    <name type="scientific">Histidinibacterium aquaticum</name>
    <dbReference type="NCBI Taxonomy" id="2613962"/>
    <lineage>
        <taxon>Bacteria</taxon>
        <taxon>Pseudomonadati</taxon>
        <taxon>Pseudomonadota</taxon>
        <taxon>Alphaproteobacteria</taxon>
        <taxon>Rhodobacterales</taxon>
        <taxon>Paracoccaceae</taxon>
        <taxon>Histidinibacterium</taxon>
    </lineage>
</organism>
<dbReference type="Proteomes" id="UP000326554">
    <property type="component" value="Unassembled WGS sequence"/>
</dbReference>
<gene>
    <name evidence="2" type="ORF">F3S47_03340</name>
</gene>
<evidence type="ECO:0000259" key="1">
    <source>
        <dbReference type="Pfam" id="PF06568"/>
    </source>
</evidence>
<evidence type="ECO:0000313" key="2">
    <source>
        <dbReference type="EMBL" id="KAA9010295.1"/>
    </source>
</evidence>
<reference evidence="2 3" key="1">
    <citation type="submission" date="2019-09" db="EMBL/GenBank/DDBJ databases">
        <authorList>
            <person name="Park J.-S."/>
            <person name="Choi H.-J."/>
        </authorList>
    </citation>
    <scope>NUCLEOTIDE SEQUENCE [LARGE SCALE GENOMIC DNA]</scope>
    <source>
        <strain evidence="2 3">176SS1-4</strain>
    </source>
</reference>
<name>A0A5J5GQF4_9RHOB</name>
<protein>
    <submittedName>
        <fullName evidence="2">DUF1127 domain-containing protein</fullName>
    </submittedName>
</protein>
<dbReference type="InterPro" id="IPR009506">
    <property type="entry name" value="YjiS-like"/>
</dbReference>
<comment type="caution">
    <text evidence="2">The sequence shown here is derived from an EMBL/GenBank/DDBJ whole genome shotgun (WGS) entry which is preliminary data.</text>
</comment>
<proteinExistence type="predicted"/>
<sequence>MALYDQTRPFAAPQGGAAPLHTRALAAFRAWNDSRKTRGTLARLTSHELADIGLDHGDIDVVADGRRRR</sequence>
<feature type="domain" description="YjiS-like" evidence="1">
    <location>
        <begin position="25"/>
        <end position="60"/>
    </location>
</feature>
<dbReference type="RefSeq" id="WP_150443781.1">
    <property type="nucleotide sequence ID" value="NZ_VYQE01000001.1"/>
</dbReference>
<accession>A0A5J5GQF4</accession>
<keyword evidence="3" id="KW-1185">Reference proteome</keyword>